<keyword evidence="4 6" id="KW-1133">Transmembrane helix</keyword>
<keyword evidence="3 6" id="KW-0812">Transmembrane</keyword>
<dbReference type="InterPro" id="IPR045584">
    <property type="entry name" value="Pilin-like"/>
</dbReference>
<feature type="transmembrane region" description="Helical" evidence="6">
    <location>
        <begin position="20"/>
        <end position="46"/>
    </location>
</feature>
<dbReference type="InterPro" id="IPR002416">
    <property type="entry name" value="T2SS_protein-GspH"/>
</dbReference>
<sequence>MLQFFQKKSKGLAPNMSRGFTLIELLVVIAIIGMLAGIVMVSMGGARSKARDARRQSDIRQIVTAQALVLSDDEAYFDASSTSGTLPAIQNAAGTTYLTSIADPSTGNPAYQWLDNHWNKFCAYATLENPASPVTYFVASHKGTFSTTTAPTTDACN</sequence>
<dbReference type="GO" id="GO:0015627">
    <property type="term" value="C:type II protein secretion system complex"/>
    <property type="evidence" value="ECO:0007669"/>
    <property type="project" value="InterPro"/>
</dbReference>
<proteinExistence type="predicted"/>
<dbReference type="InterPro" id="IPR012902">
    <property type="entry name" value="N_methyl_site"/>
</dbReference>
<dbReference type="PRINTS" id="PR00885">
    <property type="entry name" value="BCTERIALGSPH"/>
</dbReference>
<organism evidence="7 8">
    <name type="scientific">Candidatus Nealsonbacteria bacterium RIFCSPLOWO2_01_FULL_41_9</name>
    <dbReference type="NCBI Taxonomy" id="1801671"/>
    <lineage>
        <taxon>Bacteria</taxon>
        <taxon>Candidatus Nealsoniibacteriota</taxon>
    </lineage>
</organism>
<comment type="caution">
    <text evidence="7">The sequence shown here is derived from an EMBL/GenBank/DDBJ whole genome shotgun (WGS) entry which is preliminary data.</text>
</comment>
<dbReference type="Pfam" id="PF07963">
    <property type="entry name" value="N_methyl"/>
    <property type="match status" value="1"/>
</dbReference>
<evidence type="ECO:0000256" key="2">
    <source>
        <dbReference type="ARBA" id="ARBA00022481"/>
    </source>
</evidence>
<keyword evidence="2" id="KW-0488">Methylation</keyword>
<dbReference type="NCBIfam" id="TIGR02532">
    <property type="entry name" value="IV_pilin_GFxxxE"/>
    <property type="match status" value="1"/>
</dbReference>
<dbReference type="GO" id="GO:0016020">
    <property type="term" value="C:membrane"/>
    <property type="evidence" value="ECO:0007669"/>
    <property type="project" value="UniProtKB-SubCell"/>
</dbReference>
<evidence type="ECO:0000256" key="5">
    <source>
        <dbReference type="ARBA" id="ARBA00023136"/>
    </source>
</evidence>
<evidence type="ECO:0000256" key="6">
    <source>
        <dbReference type="SAM" id="Phobius"/>
    </source>
</evidence>
<accession>A0A1G2EDT8</accession>
<dbReference type="Gene3D" id="3.30.700.10">
    <property type="entry name" value="Glycoprotein, Type 4 Pilin"/>
    <property type="match status" value="1"/>
</dbReference>
<keyword evidence="5 6" id="KW-0472">Membrane</keyword>
<reference evidence="7 8" key="1">
    <citation type="journal article" date="2016" name="Nat. Commun.">
        <title>Thousands of microbial genomes shed light on interconnected biogeochemical processes in an aquifer system.</title>
        <authorList>
            <person name="Anantharaman K."/>
            <person name="Brown C.T."/>
            <person name="Hug L.A."/>
            <person name="Sharon I."/>
            <person name="Castelle C.J."/>
            <person name="Probst A.J."/>
            <person name="Thomas B.C."/>
            <person name="Singh A."/>
            <person name="Wilkins M.J."/>
            <person name="Karaoz U."/>
            <person name="Brodie E.L."/>
            <person name="Williams K.H."/>
            <person name="Hubbard S.S."/>
            <person name="Banfield J.F."/>
        </authorList>
    </citation>
    <scope>NUCLEOTIDE SEQUENCE [LARGE SCALE GENOMIC DNA]</scope>
</reference>
<comment type="subcellular location">
    <subcellularLocation>
        <location evidence="1">Membrane</location>
        <topology evidence="1">Single-pass membrane protein</topology>
    </subcellularLocation>
</comment>
<evidence type="ECO:0008006" key="9">
    <source>
        <dbReference type="Google" id="ProtNLM"/>
    </source>
</evidence>
<protein>
    <recommendedName>
        <fullName evidence="9">Type II secretion system protein GspG C-terminal domain-containing protein</fullName>
    </recommendedName>
</protein>
<dbReference type="PANTHER" id="PTHR30093">
    <property type="entry name" value="GENERAL SECRETION PATHWAY PROTEIN G"/>
    <property type="match status" value="1"/>
</dbReference>
<dbReference type="PROSITE" id="PS00409">
    <property type="entry name" value="PROKAR_NTER_METHYL"/>
    <property type="match status" value="1"/>
</dbReference>
<dbReference type="SUPFAM" id="SSF54523">
    <property type="entry name" value="Pili subunits"/>
    <property type="match status" value="1"/>
</dbReference>
<evidence type="ECO:0000313" key="7">
    <source>
        <dbReference type="EMBL" id="OGZ23481.1"/>
    </source>
</evidence>
<dbReference type="PANTHER" id="PTHR30093:SF44">
    <property type="entry name" value="TYPE II SECRETION SYSTEM CORE PROTEIN G"/>
    <property type="match status" value="1"/>
</dbReference>
<evidence type="ECO:0000313" key="8">
    <source>
        <dbReference type="Proteomes" id="UP000176406"/>
    </source>
</evidence>
<dbReference type="Proteomes" id="UP000176406">
    <property type="component" value="Unassembled WGS sequence"/>
</dbReference>
<name>A0A1G2EDT8_9BACT</name>
<gene>
    <name evidence="7" type="ORF">A3A08_01025</name>
</gene>
<dbReference type="EMBL" id="MHMG01000015">
    <property type="protein sequence ID" value="OGZ23481.1"/>
    <property type="molecule type" value="Genomic_DNA"/>
</dbReference>
<evidence type="ECO:0000256" key="3">
    <source>
        <dbReference type="ARBA" id="ARBA00022692"/>
    </source>
</evidence>
<evidence type="ECO:0000256" key="1">
    <source>
        <dbReference type="ARBA" id="ARBA00004167"/>
    </source>
</evidence>
<dbReference type="AlphaFoldDB" id="A0A1G2EDT8"/>
<evidence type="ECO:0000256" key="4">
    <source>
        <dbReference type="ARBA" id="ARBA00022989"/>
    </source>
</evidence>
<dbReference type="GO" id="GO:0015628">
    <property type="term" value="P:protein secretion by the type II secretion system"/>
    <property type="evidence" value="ECO:0007669"/>
    <property type="project" value="InterPro"/>
</dbReference>